<evidence type="ECO:0000259" key="2">
    <source>
        <dbReference type="PROSITE" id="PS50851"/>
    </source>
</evidence>
<evidence type="ECO:0000313" key="3">
    <source>
        <dbReference type="EMBL" id="AJA34296.1"/>
    </source>
</evidence>
<reference evidence="3" key="1">
    <citation type="journal article" date="2014" name="Appl. Environ. Microbiol.">
        <title>Detection and genomic characterization of motility in Lactobacillus curvatus: confirmation of motility in a species outside the Lactobacillus salivarius clade.</title>
        <authorList>
            <person name="Cousin F.J."/>
            <person name="Lynch S.M."/>
            <person name="Harris H.M."/>
            <person name="McCann A."/>
            <person name="Lynch D.B."/>
            <person name="Neville B.A."/>
            <person name="Irisawa T."/>
            <person name="Okada S."/>
            <person name="Endo A."/>
            <person name="O'Toole P.W."/>
        </authorList>
    </citation>
    <scope>NUCLEOTIDE SEQUENCE</scope>
    <source>
        <strain evidence="3">DSM 16230</strain>
    </source>
</reference>
<feature type="compositionally biased region" description="Basic and acidic residues" evidence="1">
    <location>
        <begin position="155"/>
        <end position="175"/>
    </location>
</feature>
<gene>
    <name evidence="3" type="primary">cheW2</name>
</gene>
<sequence length="175" mass="19939">MEQYVIFKSHEQLFALPVKIVKRVVEEDNFITLPEVPAFVLGAYEFQKHMVPVIDLRAKLFKQATAVDNDTKVILCNWKEQSLGLLVENIVGITALTETNYEDELAQANLKRGYMSKFLKMDDNVVVSLDLEYLFDNRQEKSLLQTVDDMDNTADGDKSTVKKGENSDGTDTKRN</sequence>
<dbReference type="RefSeq" id="WP_054756405.1">
    <property type="nucleotide sequence ID" value="NZ_JAGPZG010000010.1"/>
</dbReference>
<proteinExistence type="predicted"/>
<dbReference type="GeneID" id="98307861"/>
<dbReference type="SMART" id="SM00260">
    <property type="entry name" value="CheW"/>
    <property type="match status" value="1"/>
</dbReference>
<dbReference type="GO" id="GO:0006935">
    <property type="term" value="P:chemotaxis"/>
    <property type="evidence" value="ECO:0007669"/>
    <property type="project" value="InterPro"/>
</dbReference>
<dbReference type="PANTHER" id="PTHR22617:SF23">
    <property type="entry name" value="CHEMOTAXIS PROTEIN CHEW"/>
    <property type="match status" value="1"/>
</dbReference>
<dbReference type="PANTHER" id="PTHR22617">
    <property type="entry name" value="CHEMOTAXIS SENSOR HISTIDINE KINASE-RELATED"/>
    <property type="match status" value="1"/>
</dbReference>
<dbReference type="Gene3D" id="2.30.30.40">
    <property type="entry name" value="SH3 Domains"/>
    <property type="match status" value="1"/>
</dbReference>
<dbReference type="Gene3D" id="2.40.50.180">
    <property type="entry name" value="CheA-289, Domain 4"/>
    <property type="match status" value="1"/>
</dbReference>
<dbReference type="InterPro" id="IPR036061">
    <property type="entry name" value="CheW-like_dom_sf"/>
</dbReference>
<dbReference type="SUPFAM" id="SSF50341">
    <property type="entry name" value="CheW-like"/>
    <property type="match status" value="1"/>
</dbReference>
<feature type="domain" description="CheW-like" evidence="2">
    <location>
        <begin position="1"/>
        <end position="140"/>
    </location>
</feature>
<dbReference type="InterPro" id="IPR002545">
    <property type="entry name" value="CheW-lke_dom"/>
</dbReference>
<protein>
    <submittedName>
        <fullName evidence="3">Purine-binding chemotaxis protein CheW</fullName>
    </submittedName>
</protein>
<dbReference type="AlphaFoldDB" id="A0A0A7RGD1"/>
<evidence type="ECO:0000256" key="1">
    <source>
        <dbReference type="SAM" id="MobiDB-lite"/>
    </source>
</evidence>
<feature type="region of interest" description="Disordered" evidence="1">
    <location>
        <begin position="148"/>
        <end position="175"/>
    </location>
</feature>
<accession>A0A0A7RGD1</accession>
<dbReference type="EMBL" id="KM886870">
    <property type="protein sequence ID" value="AJA34296.1"/>
    <property type="molecule type" value="Genomic_DNA"/>
</dbReference>
<dbReference type="InterPro" id="IPR039315">
    <property type="entry name" value="CheW"/>
</dbReference>
<organism evidence="3">
    <name type="scientific">Liquorilactobacillus satsumensis</name>
    <dbReference type="NCBI Taxonomy" id="259059"/>
    <lineage>
        <taxon>Bacteria</taxon>
        <taxon>Bacillati</taxon>
        <taxon>Bacillota</taxon>
        <taxon>Bacilli</taxon>
        <taxon>Lactobacillales</taxon>
        <taxon>Lactobacillaceae</taxon>
        <taxon>Liquorilactobacillus</taxon>
    </lineage>
</organism>
<name>A0A0A7RGD1_9LACO</name>
<dbReference type="GO" id="GO:0007165">
    <property type="term" value="P:signal transduction"/>
    <property type="evidence" value="ECO:0007669"/>
    <property type="project" value="InterPro"/>
</dbReference>
<dbReference type="GO" id="GO:0005829">
    <property type="term" value="C:cytosol"/>
    <property type="evidence" value="ECO:0007669"/>
    <property type="project" value="TreeGrafter"/>
</dbReference>
<dbReference type="PROSITE" id="PS50851">
    <property type="entry name" value="CHEW"/>
    <property type="match status" value="1"/>
</dbReference>
<dbReference type="Pfam" id="PF01584">
    <property type="entry name" value="CheW"/>
    <property type="match status" value="1"/>
</dbReference>